<dbReference type="OrthoDB" id="286301at2759"/>
<name>A0A388K863_CHABU</name>
<dbReference type="Pfam" id="PF02469">
    <property type="entry name" value="Fasciclin"/>
    <property type="match status" value="1"/>
</dbReference>
<dbReference type="SMART" id="SM00554">
    <property type="entry name" value="FAS1"/>
    <property type="match status" value="1"/>
</dbReference>
<dbReference type="InterPro" id="IPR000782">
    <property type="entry name" value="FAS1_domain"/>
</dbReference>
<dbReference type="Gene3D" id="2.30.180.10">
    <property type="entry name" value="FAS1 domain"/>
    <property type="match status" value="1"/>
</dbReference>
<dbReference type="InterPro" id="IPR050904">
    <property type="entry name" value="Adhesion/Biosynth-related"/>
</dbReference>
<feature type="domain" description="FAS1" evidence="2">
    <location>
        <begin position="76"/>
        <end position="214"/>
    </location>
</feature>
<sequence>MARPADSTRLALSSFLLFCLAVWTAVSGRLVAAQYPYPGAAASTTPPPYYYYPPPPPPASASYYYYAPPPPPNPFAEQLMAELQAEPEFQRFYEALNMSRSIDMVKGLVNSGVTLFAPVNGAFDALGAVYTECMLKRPGMDDLLPLIVRFHVATGNFVNAQLMTMSSVQSFLGLPIPLTHAAAGGLVLDGQATVTGPDVKIAVNATVHTIDTVMVPYTARRILELLCYNAPPSSPEEANQVAMWRMTGGG</sequence>
<gene>
    <name evidence="3" type="ORF">CBR_g57854</name>
</gene>
<evidence type="ECO:0000259" key="2">
    <source>
        <dbReference type="PROSITE" id="PS50213"/>
    </source>
</evidence>
<proteinExistence type="predicted"/>
<feature type="chain" id="PRO_5017217215" description="FAS1 domain-containing protein" evidence="1">
    <location>
        <begin position="29"/>
        <end position="250"/>
    </location>
</feature>
<keyword evidence="1" id="KW-0732">Signal</keyword>
<dbReference type="SUPFAM" id="SSF82153">
    <property type="entry name" value="FAS1 domain"/>
    <property type="match status" value="1"/>
</dbReference>
<dbReference type="AlphaFoldDB" id="A0A388K863"/>
<dbReference type="Proteomes" id="UP000265515">
    <property type="component" value="Unassembled WGS sequence"/>
</dbReference>
<evidence type="ECO:0000313" key="3">
    <source>
        <dbReference type="EMBL" id="GBG66252.1"/>
    </source>
</evidence>
<dbReference type="PANTHER" id="PTHR10900:SF77">
    <property type="entry name" value="FI19380P1"/>
    <property type="match status" value="1"/>
</dbReference>
<dbReference type="Gramene" id="GBG66252">
    <property type="protein sequence ID" value="GBG66252"/>
    <property type="gene ID" value="CBR_g57854"/>
</dbReference>
<evidence type="ECO:0000313" key="4">
    <source>
        <dbReference type="Proteomes" id="UP000265515"/>
    </source>
</evidence>
<dbReference type="InterPro" id="IPR036378">
    <property type="entry name" value="FAS1_dom_sf"/>
</dbReference>
<protein>
    <recommendedName>
        <fullName evidence="2">FAS1 domain-containing protein</fullName>
    </recommendedName>
</protein>
<organism evidence="3 4">
    <name type="scientific">Chara braunii</name>
    <name type="common">Braun's stonewort</name>
    <dbReference type="NCBI Taxonomy" id="69332"/>
    <lineage>
        <taxon>Eukaryota</taxon>
        <taxon>Viridiplantae</taxon>
        <taxon>Streptophyta</taxon>
        <taxon>Charophyceae</taxon>
        <taxon>Charales</taxon>
        <taxon>Characeae</taxon>
        <taxon>Chara</taxon>
    </lineage>
</organism>
<dbReference type="EMBL" id="BFEA01000071">
    <property type="protein sequence ID" value="GBG66252.1"/>
    <property type="molecule type" value="Genomic_DNA"/>
</dbReference>
<dbReference type="GO" id="GO:0005615">
    <property type="term" value="C:extracellular space"/>
    <property type="evidence" value="ECO:0007669"/>
    <property type="project" value="TreeGrafter"/>
</dbReference>
<accession>A0A388K863</accession>
<reference evidence="3 4" key="1">
    <citation type="journal article" date="2018" name="Cell">
        <title>The Chara Genome: Secondary Complexity and Implications for Plant Terrestrialization.</title>
        <authorList>
            <person name="Nishiyama T."/>
            <person name="Sakayama H."/>
            <person name="Vries J.D."/>
            <person name="Buschmann H."/>
            <person name="Saint-Marcoux D."/>
            <person name="Ullrich K.K."/>
            <person name="Haas F.B."/>
            <person name="Vanderstraeten L."/>
            <person name="Becker D."/>
            <person name="Lang D."/>
            <person name="Vosolsobe S."/>
            <person name="Rombauts S."/>
            <person name="Wilhelmsson P.K.I."/>
            <person name="Janitza P."/>
            <person name="Kern R."/>
            <person name="Heyl A."/>
            <person name="Rumpler F."/>
            <person name="Villalobos L.I.A.C."/>
            <person name="Clay J.M."/>
            <person name="Skokan R."/>
            <person name="Toyoda A."/>
            <person name="Suzuki Y."/>
            <person name="Kagoshima H."/>
            <person name="Schijlen E."/>
            <person name="Tajeshwar N."/>
            <person name="Catarino B."/>
            <person name="Hetherington A.J."/>
            <person name="Saltykova A."/>
            <person name="Bonnot C."/>
            <person name="Breuninger H."/>
            <person name="Symeonidi A."/>
            <person name="Radhakrishnan G.V."/>
            <person name="Van Nieuwerburgh F."/>
            <person name="Deforce D."/>
            <person name="Chang C."/>
            <person name="Karol K.G."/>
            <person name="Hedrich R."/>
            <person name="Ulvskov P."/>
            <person name="Glockner G."/>
            <person name="Delwiche C.F."/>
            <person name="Petrasek J."/>
            <person name="Van de Peer Y."/>
            <person name="Friml J."/>
            <person name="Beilby M."/>
            <person name="Dolan L."/>
            <person name="Kohara Y."/>
            <person name="Sugano S."/>
            <person name="Fujiyama A."/>
            <person name="Delaux P.-M."/>
            <person name="Quint M."/>
            <person name="TheiBen G."/>
            <person name="Hagemann M."/>
            <person name="Harholt J."/>
            <person name="Dunand C."/>
            <person name="Zachgo S."/>
            <person name="Langdale J."/>
            <person name="Maumus F."/>
            <person name="Straeten D.V.D."/>
            <person name="Gould S.B."/>
            <person name="Rensing S.A."/>
        </authorList>
    </citation>
    <scope>NUCLEOTIDE SEQUENCE [LARGE SCALE GENOMIC DNA]</scope>
    <source>
        <strain evidence="3 4">S276</strain>
    </source>
</reference>
<dbReference type="PROSITE" id="PS50213">
    <property type="entry name" value="FAS1"/>
    <property type="match status" value="1"/>
</dbReference>
<comment type="caution">
    <text evidence="3">The sequence shown here is derived from an EMBL/GenBank/DDBJ whole genome shotgun (WGS) entry which is preliminary data.</text>
</comment>
<evidence type="ECO:0000256" key="1">
    <source>
        <dbReference type="SAM" id="SignalP"/>
    </source>
</evidence>
<keyword evidence="4" id="KW-1185">Reference proteome</keyword>
<dbReference type="PANTHER" id="PTHR10900">
    <property type="entry name" value="PERIOSTIN-RELATED"/>
    <property type="match status" value="1"/>
</dbReference>
<feature type="signal peptide" evidence="1">
    <location>
        <begin position="1"/>
        <end position="28"/>
    </location>
</feature>